<evidence type="ECO:0000256" key="1">
    <source>
        <dbReference type="ARBA" id="ARBA00022490"/>
    </source>
</evidence>
<comment type="pathway">
    <text evidence="10 11">Cell wall biogenesis; peptidoglycan biosynthesis.</text>
</comment>
<evidence type="ECO:0000256" key="3">
    <source>
        <dbReference type="ARBA" id="ARBA00022618"/>
    </source>
</evidence>
<dbReference type="SUPFAM" id="SSF63418">
    <property type="entry name" value="MurE/MurF N-terminal domain"/>
    <property type="match status" value="1"/>
</dbReference>
<feature type="domain" description="Mur ligase central" evidence="14">
    <location>
        <begin position="105"/>
        <end position="290"/>
    </location>
</feature>
<dbReference type="UniPathway" id="UPA00219"/>
<comment type="function">
    <text evidence="10 11">Involved in cell wall formation. Catalyzes the final step in the synthesis of UDP-N-acetylmuramoyl-pentapeptide, the precursor of murein.</text>
</comment>
<dbReference type="OrthoDB" id="9800958at2"/>
<dbReference type="PANTHER" id="PTHR43024">
    <property type="entry name" value="UDP-N-ACETYLMURAMOYL-TRIPEPTIDE--D-ALANYL-D-ALANINE LIGASE"/>
    <property type="match status" value="1"/>
</dbReference>
<dbReference type="AlphaFoldDB" id="A0A249KGD5"/>
<dbReference type="InterPro" id="IPR035911">
    <property type="entry name" value="MurE/MurF_N"/>
</dbReference>
<dbReference type="GO" id="GO:0005524">
    <property type="term" value="F:ATP binding"/>
    <property type="evidence" value="ECO:0007669"/>
    <property type="project" value="UniProtKB-UniRule"/>
</dbReference>
<dbReference type="Gene3D" id="3.40.1390.10">
    <property type="entry name" value="MurE/MurF, N-terminal domain"/>
    <property type="match status" value="1"/>
</dbReference>
<dbReference type="Pfam" id="PF02875">
    <property type="entry name" value="Mur_ligase_C"/>
    <property type="match status" value="1"/>
</dbReference>
<dbReference type="GO" id="GO:0008766">
    <property type="term" value="F:UDP-N-acetylmuramoylalanyl-D-glutamyl-2,6-diaminopimelate-D-alanyl-D-alanine ligase activity"/>
    <property type="evidence" value="ECO:0007669"/>
    <property type="project" value="RHEA"/>
</dbReference>
<evidence type="ECO:0000256" key="4">
    <source>
        <dbReference type="ARBA" id="ARBA00022741"/>
    </source>
</evidence>
<dbReference type="Pfam" id="PF01225">
    <property type="entry name" value="Mur_ligase"/>
    <property type="match status" value="1"/>
</dbReference>
<dbReference type="InterPro" id="IPR051046">
    <property type="entry name" value="MurCDEF_CellWall_CoF430Synth"/>
</dbReference>
<keyword evidence="1 10" id="KW-0963">Cytoplasm</keyword>
<evidence type="ECO:0000256" key="2">
    <source>
        <dbReference type="ARBA" id="ARBA00022598"/>
    </source>
</evidence>
<keyword evidence="16" id="KW-1185">Reference proteome</keyword>
<organism evidence="15 16">
    <name type="scientific">Candidatus Planktophila sulfonica</name>
    <dbReference type="NCBI Taxonomy" id="1884904"/>
    <lineage>
        <taxon>Bacteria</taxon>
        <taxon>Bacillati</taxon>
        <taxon>Actinomycetota</taxon>
        <taxon>Actinomycetes</taxon>
        <taxon>Candidatus Nanopelagicales</taxon>
        <taxon>Candidatus Nanopelagicaceae</taxon>
        <taxon>Candidatus Planktophila</taxon>
    </lineage>
</organism>
<evidence type="ECO:0000313" key="16">
    <source>
        <dbReference type="Proteomes" id="UP000217215"/>
    </source>
</evidence>
<dbReference type="GO" id="GO:0005737">
    <property type="term" value="C:cytoplasm"/>
    <property type="evidence" value="ECO:0007669"/>
    <property type="project" value="UniProtKB-SubCell"/>
</dbReference>
<dbReference type="GO" id="GO:0047480">
    <property type="term" value="F:UDP-N-acetylmuramoyl-tripeptide-D-alanyl-D-alanine ligase activity"/>
    <property type="evidence" value="ECO:0007669"/>
    <property type="project" value="UniProtKB-UniRule"/>
</dbReference>
<dbReference type="GO" id="GO:0009252">
    <property type="term" value="P:peptidoglycan biosynthetic process"/>
    <property type="evidence" value="ECO:0007669"/>
    <property type="project" value="UniProtKB-UniRule"/>
</dbReference>
<evidence type="ECO:0000259" key="12">
    <source>
        <dbReference type="Pfam" id="PF01225"/>
    </source>
</evidence>
<dbReference type="InterPro" id="IPR036565">
    <property type="entry name" value="Mur-like_cat_sf"/>
</dbReference>
<comment type="subcellular location">
    <subcellularLocation>
        <location evidence="10 11">Cytoplasm</location>
    </subcellularLocation>
</comment>
<evidence type="ECO:0000256" key="5">
    <source>
        <dbReference type="ARBA" id="ARBA00022840"/>
    </source>
</evidence>
<name>A0A249KGD5_9ACTN</name>
<keyword evidence="9 10" id="KW-0961">Cell wall biogenesis/degradation</keyword>
<feature type="binding site" evidence="10">
    <location>
        <begin position="107"/>
        <end position="113"/>
    </location>
    <ligand>
        <name>ATP</name>
        <dbReference type="ChEBI" id="CHEBI:30616"/>
    </ligand>
</feature>
<keyword evidence="8 10" id="KW-0131">Cell cycle</keyword>
<evidence type="ECO:0000256" key="10">
    <source>
        <dbReference type="HAMAP-Rule" id="MF_02019"/>
    </source>
</evidence>
<dbReference type="PANTHER" id="PTHR43024:SF1">
    <property type="entry name" value="UDP-N-ACETYLMURAMOYL-TRIPEPTIDE--D-ALANYL-D-ALANINE LIGASE"/>
    <property type="match status" value="1"/>
</dbReference>
<sequence>MIAMKASEIASVIQGTLHGDDVTVTEAAVINSAEATPGSLFLAIKGEKVDGHDYVADARSHGAVLTISTKSVEGSHIVVSDVVVALGKLAQHVRSNLLNLTVIGITGSQGKTTTKELLATVLSSAAPTVAPHGNFNNEIGAPLSLLHCTEATKYCIIEMGARHKGDIAHLCSIAQPNIGLVLKVGTAHVGEFGSVKAIAETKSELVASLHEEGIGILGTYDEFTPKMAALHKGKNITFGEGPDCDIRATDIEVREGRAHFDLVTPEGRSAVGLRIVGLHQVANALAVASVATVLGFSLDQIAGGLSTAESAAKWRMEIHELPSLVLINDAYNASPEAMAAALQTLVLFAQERGGESWAFVGKMNELGESSDADHAGIGTLASELGIDHLVCVGAPIYGAKIAADSATSVHLCADKAEALTVAANINPGDVALVKASRSEKLEELAESISAQWLEKMKESEENA</sequence>
<dbReference type="InterPro" id="IPR036615">
    <property type="entry name" value="Mur_ligase_C_dom_sf"/>
</dbReference>
<dbReference type="Gene3D" id="3.90.190.20">
    <property type="entry name" value="Mur ligase, C-terminal domain"/>
    <property type="match status" value="1"/>
</dbReference>
<dbReference type="Pfam" id="PF08245">
    <property type="entry name" value="Mur_ligase_M"/>
    <property type="match status" value="1"/>
</dbReference>
<keyword evidence="4 10" id="KW-0547">Nucleotide-binding</keyword>
<dbReference type="InterPro" id="IPR005863">
    <property type="entry name" value="UDP-N-AcMur_synth"/>
</dbReference>
<dbReference type="EMBL" id="CP016773">
    <property type="protein sequence ID" value="ASY15827.1"/>
    <property type="molecule type" value="Genomic_DNA"/>
</dbReference>
<dbReference type="NCBIfam" id="TIGR01143">
    <property type="entry name" value="murF"/>
    <property type="match status" value="1"/>
</dbReference>
<feature type="domain" description="Mur ligase N-terminal catalytic" evidence="12">
    <location>
        <begin position="30"/>
        <end position="72"/>
    </location>
</feature>
<comment type="catalytic activity">
    <reaction evidence="10 11">
        <text>D-alanyl-D-alanine + UDP-N-acetyl-alpha-D-muramoyl-L-alanyl-gamma-D-glutamyl-meso-2,6-diaminopimelate + ATP = UDP-N-acetyl-alpha-D-muramoyl-L-alanyl-gamma-D-glutamyl-meso-2,6-diaminopimeloyl-D-alanyl-D-alanine + ADP + phosphate + H(+)</text>
        <dbReference type="Rhea" id="RHEA:28374"/>
        <dbReference type="ChEBI" id="CHEBI:15378"/>
        <dbReference type="ChEBI" id="CHEBI:30616"/>
        <dbReference type="ChEBI" id="CHEBI:43474"/>
        <dbReference type="ChEBI" id="CHEBI:57822"/>
        <dbReference type="ChEBI" id="CHEBI:61386"/>
        <dbReference type="ChEBI" id="CHEBI:83905"/>
        <dbReference type="ChEBI" id="CHEBI:456216"/>
        <dbReference type="EC" id="6.3.2.10"/>
    </reaction>
</comment>
<keyword evidence="7 10" id="KW-0573">Peptidoglycan synthesis</keyword>
<dbReference type="SUPFAM" id="SSF53623">
    <property type="entry name" value="MurD-like peptide ligases, catalytic domain"/>
    <property type="match status" value="1"/>
</dbReference>
<evidence type="ECO:0000259" key="13">
    <source>
        <dbReference type="Pfam" id="PF02875"/>
    </source>
</evidence>
<comment type="similarity">
    <text evidence="10">Belongs to the MurCDEF family. MurF subfamily.</text>
</comment>
<evidence type="ECO:0000259" key="14">
    <source>
        <dbReference type="Pfam" id="PF08245"/>
    </source>
</evidence>
<reference evidence="15 16" key="1">
    <citation type="submission" date="2016-07" db="EMBL/GenBank/DDBJ databases">
        <title>High microdiversification within the ubiquitous acI lineage of Actinobacteria.</title>
        <authorList>
            <person name="Neuenschwander S.M."/>
            <person name="Salcher M."/>
            <person name="Ghai R."/>
            <person name="Pernthaler J."/>
        </authorList>
    </citation>
    <scope>NUCLEOTIDE SEQUENCE [LARGE SCALE GENOMIC DNA]</scope>
    <source>
        <strain evidence="15">MMS-IA-56</strain>
    </source>
</reference>
<evidence type="ECO:0000256" key="11">
    <source>
        <dbReference type="RuleBase" id="RU004136"/>
    </source>
</evidence>
<dbReference type="Gene3D" id="3.40.1190.10">
    <property type="entry name" value="Mur-like, catalytic domain"/>
    <property type="match status" value="1"/>
</dbReference>
<dbReference type="EC" id="6.3.2.10" evidence="10 11"/>
<keyword evidence="3 10" id="KW-0132">Cell division</keyword>
<dbReference type="KEGG" id="psuf:A1sIA56_02695"/>
<dbReference type="InterPro" id="IPR000713">
    <property type="entry name" value="Mur_ligase_N"/>
</dbReference>
<evidence type="ECO:0000256" key="9">
    <source>
        <dbReference type="ARBA" id="ARBA00023316"/>
    </source>
</evidence>
<accession>A0A249KGD5</accession>
<dbReference type="InterPro" id="IPR013221">
    <property type="entry name" value="Mur_ligase_cen"/>
</dbReference>
<evidence type="ECO:0000313" key="15">
    <source>
        <dbReference type="EMBL" id="ASY15827.1"/>
    </source>
</evidence>
<feature type="domain" description="Mur ligase C-terminal" evidence="13">
    <location>
        <begin position="315"/>
        <end position="437"/>
    </location>
</feature>
<dbReference type="GO" id="GO:0008360">
    <property type="term" value="P:regulation of cell shape"/>
    <property type="evidence" value="ECO:0007669"/>
    <property type="project" value="UniProtKB-KW"/>
</dbReference>
<proteinExistence type="inferred from homology"/>
<dbReference type="InterPro" id="IPR004101">
    <property type="entry name" value="Mur_ligase_C"/>
</dbReference>
<dbReference type="SUPFAM" id="SSF53244">
    <property type="entry name" value="MurD-like peptide ligases, peptide-binding domain"/>
    <property type="match status" value="1"/>
</dbReference>
<protein>
    <recommendedName>
        <fullName evidence="10 11">UDP-N-acetylmuramoyl-tripeptide--D-alanyl-D-alanine ligase</fullName>
        <ecNumber evidence="10 11">6.3.2.10</ecNumber>
    </recommendedName>
    <alternativeName>
        <fullName evidence="10">D-alanyl-D-alanine-adding enzyme</fullName>
    </alternativeName>
</protein>
<dbReference type="GO" id="GO:0051301">
    <property type="term" value="P:cell division"/>
    <property type="evidence" value="ECO:0007669"/>
    <property type="project" value="UniProtKB-KW"/>
</dbReference>
<gene>
    <name evidence="10" type="primary">murF</name>
    <name evidence="15" type="ORF">A1sIA56_02695</name>
</gene>
<dbReference type="RefSeq" id="WP_095673421.1">
    <property type="nucleotide sequence ID" value="NZ_CP016773.1"/>
</dbReference>
<dbReference type="GO" id="GO:0071555">
    <property type="term" value="P:cell wall organization"/>
    <property type="evidence" value="ECO:0007669"/>
    <property type="project" value="UniProtKB-KW"/>
</dbReference>
<keyword evidence="6 10" id="KW-0133">Cell shape</keyword>
<keyword evidence="5 10" id="KW-0067">ATP-binding</keyword>
<keyword evidence="2 10" id="KW-0436">Ligase</keyword>
<evidence type="ECO:0000256" key="8">
    <source>
        <dbReference type="ARBA" id="ARBA00023306"/>
    </source>
</evidence>
<dbReference type="HAMAP" id="MF_02019">
    <property type="entry name" value="MurF"/>
    <property type="match status" value="1"/>
</dbReference>
<dbReference type="Proteomes" id="UP000217215">
    <property type="component" value="Chromosome"/>
</dbReference>
<evidence type="ECO:0000256" key="6">
    <source>
        <dbReference type="ARBA" id="ARBA00022960"/>
    </source>
</evidence>
<evidence type="ECO:0000256" key="7">
    <source>
        <dbReference type="ARBA" id="ARBA00022984"/>
    </source>
</evidence>